<dbReference type="EMBL" id="LCGH01000015">
    <property type="protein sequence ID" value="KKT10281.1"/>
    <property type="molecule type" value="Genomic_DNA"/>
</dbReference>
<evidence type="ECO:0000256" key="1">
    <source>
        <dbReference type="SAM" id="Phobius"/>
    </source>
</evidence>
<sequence length="206" mass="23378">MKNKIIILVVFAVILIVLVGFYFLKQDKSISDLPKNIKDDAEKNNQTENEQLQKKLVTDDFEITLPVGWEQTTPAIGTSAMAVNENEKLDDPAAQKINFKSYFAISYDTLQKKSLSEYLQNIKNTLLQTISNVVFTNEQDIIIDNKPARAVEAELTQQGVDFKILMVVIAGQQEDVWVISFNTTKSSWDGYKEIFSNITKSFSLKK</sequence>
<evidence type="ECO:0000313" key="2">
    <source>
        <dbReference type="EMBL" id="KKT10281.1"/>
    </source>
</evidence>
<organism evidence="2 3">
    <name type="scientific">Candidatus Nomurabacteria bacterium GW2011_GWF2_43_24</name>
    <dbReference type="NCBI Taxonomy" id="1618778"/>
    <lineage>
        <taxon>Bacteria</taxon>
        <taxon>Candidatus Nomuraibacteriota</taxon>
    </lineage>
</organism>
<evidence type="ECO:0008006" key="4">
    <source>
        <dbReference type="Google" id="ProtNLM"/>
    </source>
</evidence>
<reference evidence="2 3" key="1">
    <citation type="journal article" date="2015" name="Nature">
        <title>rRNA introns, odd ribosomes, and small enigmatic genomes across a large radiation of phyla.</title>
        <authorList>
            <person name="Brown C.T."/>
            <person name="Hug L.A."/>
            <person name="Thomas B.C."/>
            <person name="Sharon I."/>
            <person name="Castelle C.J."/>
            <person name="Singh A."/>
            <person name="Wilkins M.J."/>
            <person name="Williams K.H."/>
            <person name="Banfield J.F."/>
        </authorList>
    </citation>
    <scope>NUCLEOTIDE SEQUENCE [LARGE SCALE GENOMIC DNA]</scope>
</reference>
<dbReference type="AlphaFoldDB" id="A0A0G1EJN4"/>
<keyword evidence="1" id="KW-0472">Membrane</keyword>
<comment type="caution">
    <text evidence="2">The sequence shown here is derived from an EMBL/GenBank/DDBJ whole genome shotgun (WGS) entry which is preliminary data.</text>
</comment>
<gene>
    <name evidence="2" type="ORF">UV91_C0015G0007</name>
</gene>
<protein>
    <recommendedName>
        <fullName evidence="4">PsbP C-terminal domain-containing protein</fullName>
    </recommendedName>
</protein>
<proteinExistence type="predicted"/>
<accession>A0A0G1EJN4</accession>
<feature type="transmembrane region" description="Helical" evidence="1">
    <location>
        <begin position="6"/>
        <end position="24"/>
    </location>
</feature>
<dbReference type="Gene3D" id="3.40.1000.10">
    <property type="entry name" value="Mog1/PsbP, alpha/beta/alpha sandwich"/>
    <property type="match status" value="1"/>
</dbReference>
<name>A0A0G1EJN4_9BACT</name>
<evidence type="ECO:0000313" key="3">
    <source>
        <dbReference type="Proteomes" id="UP000033907"/>
    </source>
</evidence>
<dbReference type="Proteomes" id="UP000033907">
    <property type="component" value="Unassembled WGS sequence"/>
</dbReference>
<keyword evidence="1" id="KW-0812">Transmembrane</keyword>
<keyword evidence="1" id="KW-1133">Transmembrane helix</keyword>